<dbReference type="SMART" id="SM00355">
    <property type="entry name" value="ZnF_C2H2"/>
    <property type="match status" value="15"/>
</dbReference>
<gene>
    <name evidence="16" type="primary">LOC112542396</name>
</gene>
<dbReference type="OrthoDB" id="9018846at2759"/>
<dbReference type="FunFam" id="1.10.4020.10:FF:000005">
    <property type="entry name" value="Uncharacterized protein"/>
    <property type="match status" value="1"/>
</dbReference>
<evidence type="ECO:0000259" key="13">
    <source>
        <dbReference type="PROSITE" id="PS50804"/>
    </source>
</evidence>
<keyword evidence="3" id="KW-0479">Metal-binding</keyword>
<dbReference type="InterPro" id="IPR001909">
    <property type="entry name" value="KRAB"/>
</dbReference>
<evidence type="ECO:0000256" key="11">
    <source>
        <dbReference type="PROSITE-ProRule" id="PRU00042"/>
    </source>
</evidence>
<name>A0A9F5J6M6_PYTBI</name>
<dbReference type="GO" id="GO:0008270">
    <property type="term" value="F:zinc ion binding"/>
    <property type="evidence" value="ECO:0007669"/>
    <property type="project" value="UniProtKB-KW"/>
</dbReference>
<evidence type="ECO:0000256" key="8">
    <source>
        <dbReference type="ARBA" id="ARBA00023125"/>
    </source>
</evidence>
<dbReference type="SUPFAM" id="SSF57667">
    <property type="entry name" value="beta-beta-alpha zinc fingers"/>
    <property type="match status" value="7"/>
</dbReference>
<dbReference type="GO" id="GO:0005634">
    <property type="term" value="C:nucleus"/>
    <property type="evidence" value="ECO:0007669"/>
    <property type="project" value="UniProtKB-SubCell"/>
</dbReference>
<feature type="domain" description="C2H2-type" evidence="12">
    <location>
        <begin position="581"/>
        <end position="608"/>
    </location>
</feature>
<feature type="domain" description="C2H2-type" evidence="12">
    <location>
        <begin position="777"/>
        <end position="804"/>
    </location>
</feature>
<dbReference type="CDD" id="cd07765">
    <property type="entry name" value="KRAB_A-box"/>
    <property type="match status" value="1"/>
</dbReference>
<evidence type="ECO:0000313" key="16">
    <source>
        <dbReference type="RefSeq" id="XP_025030898.1"/>
    </source>
</evidence>
<evidence type="ECO:0000256" key="1">
    <source>
        <dbReference type="ARBA" id="ARBA00004123"/>
    </source>
</evidence>
<feature type="domain" description="C2H2-type" evidence="12">
    <location>
        <begin position="637"/>
        <end position="664"/>
    </location>
</feature>
<keyword evidence="5 11" id="KW-0863">Zinc-finger</keyword>
<feature type="domain" description="C2H2-type" evidence="12">
    <location>
        <begin position="665"/>
        <end position="692"/>
    </location>
</feature>
<accession>A0A9F5J6M6</accession>
<dbReference type="FunFam" id="3.30.160.60:FF:000912">
    <property type="entry name" value="Zinc finger protein 660"/>
    <property type="match status" value="1"/>
</dbReference>
<dbReference type="PROSITE" id="PS50804">
    <property type="entry name" value="SCAN_BOX"/>
    <property type="match status" value="1"/>
</dbReference>
<keyword evidence="9" id="KW-0804">Transcription</keyword>
<keyword evidence="6" id="KW-0862">Zinc</keyword>
<evidence type="ECO:0000256" key="10">
    <source>
        <dbReference type="ARBA" id="ARBA00023242"/>
    </source>
</evidence>
<dbReference type="SUPFAM" id="SSF47353">
    <property type="entry name" value="Retrovirus capsid dimerization domain-like"/>
    <property type="match status" value="1"/>
</dbReference>
<dbReference type="FunFam" id="3.30.160.60:FF:000034">
    <property type="entry name" value="zinc finger protein 25"/>
    <property type="match status" value="1"/>
</dbReference>
<dbReference type="GO" id="GO:0000978">
    <property type="term" value="F:RNA polymerase II cis-regulatory region sequence-specific DNA binding"/>
    <property type="evidence" value="ECO:0007669"/>
    <property type="project" value="TreeGrafter"/>
</dbReference>
<keyword evidence="4" id="KW-0677">Repeat</keyword>
<dbReference type="FunFam" id="3.30.160.60:FF:001772">
    <property type="entry name" value="Uncharacterized protein"/>
    <property type="match status" value="1"/>
</dbReference>
<feature type="domain" description="C2H2-type" evidence="12">
    <location>
        <begin position="357"/>
        <end position="384"/>
    </location>
</feature>
<feature type="domain" description="C2H2-type" evidence="12">
    <location>
        <begin position="469"/>
        <end position="496"/>
    </location>
</feature>
<dbReference type="PROSITE" id="PS00028">
    <property type="entry name" value="ZINC_FINGER_C2H2_1"/>
    <property type="match status" value="14"/>
</dbReference>
<feature type="domain" description="C2H2-type" evidence="12">
    <location>
        <begin position="609"/>
        <end position="636"/>
    </location>
</feature>
<keyword evidence="8" id="KW-0238">DNA-binding</keyword>
<evidence type="ECO:0000256" key="2">
    <source>
        <dbReference type="ARBA" id="ARBA00006991"/>
    </source>
</evidence>
<keyword evidence="7" id="KW-0805">Transcription regulation</keyword>
<dbReference type="InterPro" id="IPR013087">
    <property type="entry name" value="Znf_C2H2_type"/>
</dbReference>
<dbReference type="Gene3D" id="3.30.160.60">
    <property type="entry name" value="Classic Zinc Finger"/>
    <property type="match status" value="14"/>
</dbReference>
<dbReference type="InterPro" id="IPR036051">
    <property type="entry name" value="KRAB_dom_sf"/>
</dbReference>
<dbReference type="PANTHER" id="PTHR23226">
    <property type="entry name" value="ZINC FINGER AND SCAN DOMAIN-CONTAINING"/>
    <property type="match status" value="1"/>
</dbReference>
<protein>
    <submittedName>
        <fullName evidence="16">Zinc finger protein 708-like</fullName>
    </submittedName>
</protein>
<dbReference type="InterPro" id="IPR003309">
    <property type="entry name" value="SCAN_dom"/>
</dbReference>
<keyword evidence="15" id="KW-1185">Reference proteome</keyword>
<evidence type="ECO:0000259" key="12">
    <source>
        <dbReference type="PROSITE" id="PS50157"/>
    </source>
</evidence>
<feature type="domain" description="C2H2-type" evidence="12">
    <location>
        <begin position="553"/>
        <end position="580"/>
    </location>
</feature>
<dbReference type="GeneID" id="112542396"/>
<feature type="domain" description="KRAB" evidence="14">
    <location>
        <begin position="246"/>
        <end position="327"/>
    </location>
</feature>
<dbReference type="KEGG" id="pbi:112542396"/>
<dbReference type="Gene3D" id="1.10.4020.10">
    <property type="entry name" value="DNA breaking-rejoining enzymes"/>
    <property type="match status" value="1"/>
</dbReference>
<evidence type="ECO:0000256" key="5">
    <source>
        <dbReference type="ARBA" id="ARBA00022771"/>
    </source>
</evidence>
<keyword evidence="10" id="KW-0539">Nucleus</keyword>
<feature type="domain" description="C2H2-type" evidence="12">
    <location>
        <begin position="441"/>
        <end position="468"/>
    </location>
</feature>
<sequence>MSKGSCSCHSDPKNKHCFGDLEEPLDFFETASLHREKAASSNTEGEGRGPSVALIGTAGKCMGKNGQDGQEKNITSWTVQSPSFKEFCYQESKGPRELCSQLHQIHREWLRPEKNTKAQMLDLVVLEQFLAILPPEMESWVRECGAETCSQAVALAEGFLLSRANDKEQGQQQVQEPFMVATEHSEAWGNQSYPSQELTFGETSQEDPTQNLSVSKNKTTLMTPVGTSLFCGVPETAVVLPTQNSPTFDDVAVFFSVEEWNLLDFNQKILYNEVMMENARNVASIAVGWPENANYKQASVEHSQTIKNEIGEEMFENPQGPEKSEDNLLNKRREESCTSQWAEIHFFLAQQGHEEERKCLTCGKIFRENSDLCEYCRTHNKAKQYEFGEHEQNYNWSLPHTLHQTTQIGEKTYPCMECGKSFSKSSNLNAHKRIHTGEKLYQCMECGKMFRWSSGLTYHKRIHSGEKPYKCTECGKSFSGLSSFTSHKRMHSGEKPYKCTECGKCFSGFSSFTSHKRMHSGEKPYKCLECGKCFSGLSSFTSHKRIHSGEKPYKCMECGKSFTISSHLISHKRIHSGEKPYQCMECGKSFTLSSHLTSHKRIHSGEKPYKCIDCGRKFRWSCHLTSHKRMHSGEKPYTCIECGKSFSDLSSFTSHKRIHSGEKPYKCMECGKNFRSTTNLTEHKRVHSGEKPYKCTECGKSFRWSSCLTSHKRIHTGEKPYKCMECGKDFRKSCSLTTHKRIHTGEKPYKCMECGKSFSMSSSLTSHKRIHTGEKPYKCMECGKTFRKSDNLTSHKRVHMRYKPC</sequence>
<dbReference type="SUPFAM" id="SSF109640">
    <property type="entry name" value="KRAB domain (Kruppel-associated box)"/>
    <property type="match status" value="1"/>
</dbReference>
<dbReference type="FunFam" id="3.30.160.60:FF:001997">
    <property type="entry name" value="Uncharacterized protein"/>
    <property type="match status" value="1"/>
</dbReference>
<dbReference type="FunFam" id="3.30.160.60:FF:002343">
    <property type="entry name" value="Zinc finger protein 33A"/>
    <property type="match status" value="6"/>
</dbReference>
<feature type="domain" description="C2H2-type" evidence="12">
    <location>
        <begin position="497"/>
        <end position="524"/>
    </location>
</feature>
<dbReference type="RefSeq" id="XP_025030898.1">
    <property type="nucleotide sequence ID" value="XM_025175130.1"/>
</dbReference>
<dbReference type="InterPro" id="IPR036236">
    <property type="entry name" value="Znf_C2H2_sf"/>
</dbReference>
<evidence type="ECO:0000256" key="3">
    <source>
        <dbReference type="ARBA" id="ARBA00022723"/>
    </source>
</evidence>
<evidence type="ECO:0000256" key="6">
    <source>
        <dbReference type="ARBA" id="ARBA00022833"/>
    </source>
</evidence>
<comment type="similarity">
    <text evidence="2">Belongs to the krueppel C2H2-type zinc-finger protein family.</text>
</comment>
<dbReference type="FunFam" id="3.30.160.60:FF:000016">
    <property type="entry name" value="zinc finger protein 37 homolog"/>
    <property type="match status" value="1"/>
</dbReference>
<feature type="domain" description="C2H2-type" evidence="12">
    <location>
        <begin position="413"/>
        <end position="440"/>
    </location>
</feature>
<dbReference type="FunFam" id="3.30.160.60:FF:001311">
    <property type="entry name" value="Zinc finger protein 668"/>
    <property type="match status" value="1"/>
</dbReference>
<organism evidence="15 16">
    <name type="scientific">Python bivittatus</name>
    <name type="common">Burmese python</name>
    <name type="synonym">Python molurus bivittatus</name>
    <dbReference type="NCBI Taxonomy" id="176946"/>
    <lineage>
        <taxon>Eukaryota</taxon>
        <taxon>Metazoa</taxon>
        <taxon>Chordata</taxon>
        <taxon>Craniata</taxon>
        <taxon>Vertebrata</taxon>
        <taxon>Euteleostomi</taxon>
        <taxon>Lepidosauria</taxon>
        <taxon>Squamata</taxon>
        <taxon>Bifurcata</taxon>
        <taxon>Unidentata</taxon>
        <taxon>Episquamata</taxon>
        <taxon>Toxicofera</taxon>
        <taxon>Serpentes</taxon>
        <taxon>Henophidia</taxon>
        <taxon>Pythonidae</taxon>
        <taxon>Python</taxon>
    </lineage>
</organism>
<feature type="domain" description="SCAN box" evidence="13">
    <location>
        <begin position="84"/>
        <end position="159"/>
    </location>
</feature>
<proteinExistence type="inferred from homology"/>
<dbReference type="Pfam" id="PF01352">
    <property type="entry name" value="KRAB"/>
    <property type="match status" value="1"/>
</dbReference>
<evidence type="ECO:0000259" key="14">
    <source>
        <dbReference type="PROSITE" id="PS50805"/>
    </source>
</evidence>
<evidence type="ECO:0000256" key="9">
    <source>
        <dbReference type="ARBA" id="ARBA00023163"/>
    </source>
</evidence>
<dbReference type="FunFam" id="3.30.160.60:FF:000688">
    <property type="entry name" value="zinc finger protein 197 isoform X1"/>
    <property type="match status" value="1"/>
</dbReference>
<feature type="domain" description="C2H2-type" evidence="12">
    <location>
        <begin position="721"/>
        <end position="748"/>
    </location>
</feature>
<evidence type="ECO:0000313" key="15">
    <source>
        <dbReference type="Proteomes" id="UP000695026"/>
    </source>
</evidence>
<feature type="domain" description="C2H2-type" evidence="12">
    <location>
        <begin position="749"/>
        <end position="776"/>
    </location>
</feature>
<dbReference type="FunFam" id="3.30.160.60:FF:001343">
    <property type="entry name" value="Zinc finger protein 568"/>
    <property type="match status" value="1"/>
</dbReference>
<evidence type="ECO:0000256" key="7">
    <source>
        <dbReference type="ARBA" id="ARBA00023015"/>
    </source>
</evidence>
<evidence type="ECO:0000256" key="4">
    <source>
        <dbReference type="ARBA" id="ARBA00022737"/>
    </source>
</evidence>
<dbReference type="OMA" id="RWSCHLT"/>
<comment type="subcellular location">
    <subcellularLocation>
        <location evidence="1">Nucleus</location>
    </subcellularLocation>
</comment>
<dbReference type="InterPro" id="IPR038269">
    <property type="entry name" value="SCAN_sf"/>
</dbReference>
<dbReference type="GO" id="GO:0000981">
    <property type="term" value="F:DNA-binding transcription factor activity, RNA polymerase II-specific"/>
    <property type="evidence" value="ECO:0007669"/>
    <property type="project" value="TreeGrafter"/>
</dbReference>
<dbReference type="CDD" id="cd07936">
    <property type="entry name" value="SCAN"/>
    <property type="match status" value="1"/>
</dbReference>
<dbReference type="AlphaFoldDB" id="A0A9F5J6M6"/>
<dbReference type="Pfam" id="PF00096">
    <property type="entry name" value="zf-C2H2"/>
    <property type="match status" value="13"/>
</dbReference>
<dbReference type="SMART" id="SM00431">
    <property type="entry name" value="SCAN"/>
    <property type="match status" value="1"/>
</dbReference>
<dbReference type="Proteomes" id="UP000695026">
    <property type="component" value="Unplaced"/>
</dbReference>
<dbReference type="PANTHER" id="PTHR23226:SF377">
    <property type="entry name" value="ZINC FINGER AND SCAN DOMAIN-CONTAINING PROTEIN 20"/>
    <property type="match status" value="1"/>
</dbReference>
<dbReference type="PROSITE" id="PS50157">
    <property type="entry name" value="ZINC_FINGER_C2H2_2"/>
    <property type="match status" value="15"/>
</dbReference>
<dbReference type="Gene3D" id="6.10.140.140">
    <property type="match status" value="1"/>
</dbReference>
<dbReference type="SMART" id="SM00349">
    <property type="entry name" value="KRAB"/>
    <property type="match status" value="1"/>
</dbReference>
<feature type="domain" description="C2H2-type" evidence="12">
    <location>
        <begin position="525"/>
        <end position="552"/>
    </location>
</feature>
<reference evidence="16" key="1">
    <citation type="submission" date="2025-08" db="UniProtKB">
        <authorList>
            <consortium name="RefSeq"/>
        </authorList>
    </citation>
    <scope>IDENTIFICATION</scope>
    <source>
        <tissue evidence="16">Liver</tissue>
    </source>
</reference>
<dbReference type="Pfam" id="PF02023">
    <property type="entry name" value="SCAN"/>
    <property type="match status" value="1"/>
</dbReference>
<dbReference type="PROSITE" id="PS50805">
    <property type="entry name" value="KRAB"/>
    <property type="match status" value="1"/>
</dbReference>
<feature type="domain" description="C2H2-type" evidence="12">
    <location>
        <begin position="693"/>
        <end position="720"/>
    </location>
</feature>